<sequence>MGRTRSAAAERHARRMNDIVPVILSGGSGTRLWPLSTHHSPKQFIPLLGSQSLLQQTILRARQTGIAKAPILVTNIAHVAQLECQLKEVACVPFRLILEPEGRNTAPAIAMASLEAPTPKSLLLVLPSDHIIKDVAAFGAAIQQAVPLAEQGWMVTFGIQPDYPETGYRYIRSGVEISHGVHDVEAFVEKPGATSAAAMIADGGHFWNAGIFLFRADIMVEAIRAHAPDVLAAAEQALALAHRSNFTVAPDPAAFGDAPATSIDYAVMEKATKVAVVPVSIGWSDLGSWDMLHAVGERDAAENMVDGNVTVIEGRNCLLKTTGPLIATIGVSDLIVVVTPDAVLIAPRGRSQDVRRLAEKVGNPSAPVESNR</sequence>
<proteinExistence type="inferred from homology"/>
<dbReference type="InterPro" id="IPR051161">
    <property type="entry name" value="Mannose-6P_isomerase_type2"/>
</dbReference>
<dbReference type="Gene3D" id="3.90.550.10">
    <property type="entry name" value="Spore Coat Polysaccharide Biosynthesis Protein SpsA, Chain A"/>
    <property type="match status" value="1"/>
</dbReference>
<evidence type="ECO:0000256" key="6">
    <source>
        <dbReference type="ARBA" id="ARBA00023134"/>
    </source>
</evidence>
<evidence type="ECO:0000256" key="8">
    <source>
        <dbReference type="RuleBase" id="RU004190"/>
    </source>
</evidence>
<dbReference type="HOGENOM" id="CLU_035527_0_0_5"/>
<organism evidence="11 12">
    <name type="scientific">Sphingobium yanoikuyae ATCC 51230</name>
    <dbReference type="NCBI Taxonomy" id="883163"/>
    <lineage>
        <taxon>Bacteria</taxon>
        <taxon>Pseudomonadati</taxon>
        <taxon>Pseudomonadota</taxon>
        <taxon>Alphaproteobacteria</taxon>
        <taxon>Sphingomonadales</taxon>
        <taxon>Sphingomonadaceae</taxon>
        <taxon>Sphingobium</taxon>
    </lineage>
</organism>
<protein>
    <recommendedName>
        <fullName evidence="2">mannose-1-phosphate guanylyltransferase</fullName>
        <ecNumber evidence="2">2.7.7.13</ecNumber>
    </recommendedName>
</protein>
<evidence type="ECO:0000259" key="10">
    <source>
        <dbReference type="Pfam" id="PF22640"/>
    </source>
</evidence>
<dbReference type="Pfam" id="PF00483">
    <property type="entry name" value="NTP_transferase"/>
    <property type="match status" value="1"/>
</dbReference>
<dbReference type="GO" id="GO:0000271">
    <property type="term" value="P:polysaccharide biosynthetic process"/>
    <property type="evidence" value="ECO:0007669"/>
    <property type="project" value="InterPro"/>
</dbReference>
<dbReference type="GO" id="GO:0016853">
    <property type="term" value="F:isomerase activity"/>
    <property type="evidence" value="ECO:0007669"/>
    <property type="project" value="UniProtKB-KW"/>
</dbReference>
<evidence type="ECO:0000256" key="4">
    <source>
        <dbReference type="ARBA" id="ARBA00022695"/>
    </source>
</evidence>
<dbReference type="Pfam" id="PF22640">
    <property type="entry name" value="ManC_GMP_beta-helix"/>
    <property type="match status" value="1"/>
</dbReference>
<dbReference type="Proteomes" id="UP000009887">
    <property type="component" value="Unassembled WGS sequence"/>
</dbReference>
<comment type="caution">
    <text evidence="11">The sequence shown here is derived from an EMBL/GenBank/DDBJ whole genome shotgun (WGS) entry which is preliminary data.</text>
</comment>
<accession>K9D7F2</accession>
<evidence type="ECO:0000256" key="3">
    <source>
        <dbReference type="ARBA" id="ARBA00022679"/>
    </source>
</evidence>
<dbReference type="InterPro" id="IPR054566">
    <property type="entry name" value="ManC/GMP-like_b-helix"/>
</dbReference>
<dbReference type="NCBIfam" id="TIGR01479">
    <property type="entry name" value="GMP_PMI"/>
    <property type="match status" value="1"/>
</dbReference>
<dbReference type="EMBL" id="AGZU01000015">
    <property type="protein sequence ID" value="EKU73430.1"/>
    <property type="molecule type" value="Genomic_DNA"/>
</dbReference>
<evidence type="ECO:0000256" key="1">
    <source>
        <dbReference type="ARBA" id="ARBA00006115"/>
    </source>
</evidence>
<dbReference type="GO" id="GO:0004475">
    <property type="term" value="F:mannose-1-phosphate guanylyltransferase (GTP) activity"/>
    <property type="evidence" value="ECO:0007669"/>
    <property type="project" value="UniProtKB-EC"/>
</dbReference>
<gene>
    <name evidence="11" type="ORF">HMPREF9718_03899</name>
</gene>
<dbReference type="CDD" id="cd02509">
    <property type="entry name" value="GDP-M1P_Guanylyltransferase"/>
    <property type="match status" value="1"/>
</dbReference>
<reference evidence="11 12" key="1">
    <citation type="submission" date="2012-09" db="EMBL/GenBank/DDBJ databases">
        <title>The Genome Sequence of Sphingobium yanoikuyae ATCC 51230.</title>
        <authorList>
            <consortium name="The Broad Institute Genome Sequencing Platform"/>
            <person name="Earl A."/>
            <person name="Ward D."/>
            <person name="Feldgarden M."/>
            <person name="Gevers D."/>
            <person name="Huys G."/>
            <person name="Walker B."/>
            <person name="Young S.K."/>
            <person name="Zeng Q."/>
            <person name="Gargeya S."/>
            <person name="Fitzgerald M."/>
            <person name="Haas B."/>
            <person name="Abouelleil A."/>
            <person name="Alvarado L."/>
            <person name="Arachchi H.M."/>
            <person name="Berlin A.M."/>
            <person name="Chapman S.B."/>
            <person name="Goldberg J."/>
            <person name="Griggs A."/>
            <person name="Gujja S."/>
            <person name="Hansen M."/>
            <person name="Howarth C."/>
            <person name="Imamovic A."/>
            <person name="Larimer J."/>
            <person name="McCowen C."/>
            <person name="Montmayeur A."/>
            <person name="Murphy C."/>
            <person name="Neiman D."/>
            <person name="Pearson M."/>
            <person name="Priest M."/>
            <person name="Roberts A."/>
            <person name="Saif S."/>
            <person name="Shea T."/>
            <person name="Sisk P."/>
            <person name="Sykes S."/>
            <person name="Wortman J."/>
            <person name="Nusbaum C."/>
            <person name="Birren B."/>
        </authorList>
    </citation>
    <scope>NUCLEOTIDE SEQUENCE [LARGE SCALE GENOMIC DNA]</scope>
    <source>
        <strain evidence="11 12">ATCC 51230</strain>
    </source>
</reference>
<evidence type="ECO:0000313" key="12">
    <source>
        <dbReference type="Proteomes" id="UP000009887"/>
    </source>
</evidence>
<dbReference type="FunFam" id="3.90.550.10:FF:000046">
    <property type="entry name" value="Mannose-1-phosphate guanylyltransferase (GDP)"/>
    <property type="match status" value="1"/>
</dbReference>
<keyword evidence="11" id="KW-0413">Isomerase</keyword>
<keyword evidence="6" id="KW-0342">GTP-binding</keyword>
<evidence type="ECO:0000256" key="5">
    <source>
        <dbReference type="ARBA" id="ARBA00022741"/>
    </source>
</evidence>
<feature type="domain" description="MannoseP isomerase/GMP-like beta-helix" evidence="10">
    <location>
        <begin position="307"/>
        <end position="360"/>
    </location>
</feature>
<dbReference type="InterPro" id="IPR029044">
    <property type="entry name" value="Nucleotide-diphossugar_trans"/>
</dbReference>
<dbReference type="GO" id="GO:0009298">
    <property type="term" value="P:GDP-mannose biosynthetic process"/>
    <property type="evidence" value="ECO:0007669"/>
    <property type="project" value="TreeGrafter"/>
</dbReference>
<feature type="domain" description="Nucleotidyl transferase" evidence="9">
    <location>
        <begin position="21"/>
        <end position="298"/>
    </location>
</feature>
<evidence type="ECO:0000256" key="7">
    <source>
        <dbReference type="ARBA" id="ARBA00047343"/>
    </source>
</evidence>
<evidence type="ECO:0000313" key="11">
    <source>
        <dbReference type="EMBL" id="EKU73430.1"/>
    </source>
</evidence>
<dbReference type="EC" id="2.7.7.13" evidence="2"/>
<comment type="catalytic activity">
    <reaction evidence="7">
        <text>alpha-D-mannose 1-phosphate + GTP + H(+) = GDP-alpha-D-mannose + diphosphate</text>
        <dbReference type="Rhea" id="RHEA:15229"/>
        <dbReference type="ChEBI" id="CHEBI:15378"/>
        <dbReference type="ChEBI" id="CHEBI:33019"/>
        <dbReference type="ChEBI" id="CHEBI:37565"/>
        <dbReference type="ChEBI" id="CHEBI:57527"/>
        <dbReference type="ChEBI" id="CHEBI:58409"/>
        <dbReference type="EC" id="2.7.7.13"/>
    </reaction>
</comment>
<dbReference type="SUPFAM" id="SSF53448">
    <property type="entry name" value="Nucleotide-diphospho-sugar transferases"/>
    <property type="match status" value="1"/>
</dbReference>
<dbReference type="InterPro" id="IPR049577">
    <property type="entry name" value="GMPP_N"/>
</dbReference>
<comment type="similarity">
    <text evidence="1 8">Belongs to the mannose-6-phosphate isomerase type 2 family.</text>
</comment>
<dbReference type="SUPFAM" id="SSF159283">
    <property type="entry name" value="Guanosine diphospho-D-mannose pyrophosphorylase/mannose-6-phosphate isomerase linker domain"/>
    <property type="match status" value="1"/>
</dbReference>
<name>K9D7F2_SPHYA</name>
<keyword evidence="4 11" id="KW-0548">Nucleotidyltransferase</keyword>
<dbReference type="PANTHER" id="PTHR46390:SF1">
    <property type="entry name" value="MANNOSE-1-PHOSPHATE GUANYLYLTRANSFERASE"/>
    <property type="match status" value="1"/>
</dbReference>
<evidence type="ECO:0000259" key="9">
    <source>
        <dbReference type="Pfam" id="PF00483"/>
    </source>
</evidence>
<dbReference type="InterPro" id="IPR006375">
    <property type="entry name" value="Man1P_GuaTrfase/Man6P_Isoase"/>
</dbReference>
<keyword evidence="12" id="KW-1185">Reference proteome</keyword>
<dbReference type="InterPro" id="IPR005835">
    <property type="entry name" value="NTP_transferase_dom"/>
</dbReference>
<dbReference type="PANTHER" id="PTHR46390">
    <property type="entry name" value="MANNOSE-1-PHOSPHATE GUANYLYLTRANSFERASE"/>
    <property type="match status" value="1"/>
</dbReference>
<dbReference type="GO" id="GO:0005525">
    <property type="term" value="F:GTP binding"/>
    <property type="evidence" value="ECO:0007669"/>
    <property type="project" value="UniProtKB-KW"/>
</dbReference>
<evidence type="ECO:0000256" key="2">
    <source>
        <dbReference type="ARBA" id="ARBA00012387"/>
    </source>
</evidence>
<dbReference type="AlphaFoldDB" id="K9D7F2"/>
<keyword evidence="3 11" id="KW-0808">Transferase</keyword>
<keyword evidence="5" id="KW-0547">Nucleotide-binding</keyword>